<accession>A0A8S5QW47</accession>
<evidence type="ECO:0000256" key="1">
    <source>
        <dbReference type="SAM" id="MobiDB-lite"/>
    </source>
</evidence>
<sequence length="68" mass="7860">MSLGNVPTFQGQTRKCPCVPNMSIGTRTNPKMSLRKLTTMRFLSPRDKPEKLRDKTRDRISPSLRRDI</sequence>
<proteinExistence type="predicted"/>
<dbReference type="EMBL" id="BK015740">
    <property type="protein sequence ID" value="DAE22876.1"/>
    <property type="molecule type" value="Genomic_DNA"/>
</dbReference>
<feature type="region of interest" description="Disordered" evidence="1">
    <location>
        <begin position="1"/>
        <end position="29"/>
    </location>
</feature>
<feature type="region of interest" description="Disordered" evidence="1">
    <location>
        <begin position="42"/>
        <end position="68"/>
    </location>
</feature>
<protein>
    <submittedName>
        <fullName evidence="2">Uncharacterized protein</fullName>
    </submittedName>
</protein>
<feature type="compositionally biased region" description="Polar residues" evidence="1">
    <location>
        <begin position="1"/>
        <end position="13"/>
    </location>
</feature>
<reference evidence="2" key="1">
    <citation type="journal article" date="2021" name="Proc. Natl. Acad. Sci. U.S.A.">
        <title>A Catalog of Tens of Thousands of Viruses from Human Metagenomes Reveals Hidden Associations with Chronic Diseases.</title>
        <authorList>
            <person name="Tisza M.J."/>
            <person name="Buck C.B."/>
        </authorList>
    </citation>
    <scope>NUCLEOTIDE SEQUENCE</scope>
    <source>
        <strain evidence="2">CtNlb4</strain>
    </source>
</reference>
<organism evidence="2">
    <name type="scientific">Siphoviridae sp. ctNlb4</name>
    <dbReference type="NCBI Taxonomy" id="2826305"/>
    <lineage>
        <taxon>Viruses</taxon>
        <taxon>Duplodnaviria</taxon>
        <taxon>Heunggongvirae</taxon>
        <taxon>Uroviricota</taxon>
        <taxon>Caudoviricetes</taxon>
    </lineage>
</organism>
<name>A0A8S5QW47_9CAUD</name>
<feature type="compositionally biased region" description="Basic and acidic residues" evidence="1">
    <location>
        <begin position="44"/>
        <end position="68"/>
    </location>
</feature>
<evidence type="ECO:0000313" key="2">
    <source>
        <dbReference type="EMBL" id="DAE22876.1"/>
    </source>
</evidence>